<feature type="region of interest" description="Disordered" evidence="1">
    <location>
        <begin position="304"/>
        <end position="377"/>
    </location>
</feature>
<protein>
    <submittedName>
        <fullName evidence="2">Uncharacterized protein</fullName>
    </submittedName>
</protein>
<name>A0A0S4IJV9_BODSA</name>
<accession>A0A0S4IJV9</accession>
<feature type="compositionally biased region" description="Polar residues" evidence="1">
    <location>
        <begin position="306"/>
        <end position="325"/>
    </location>
</feature>
<dbReference type="VEuPathDB" id="TriTrypDB:BSAL_49090"/>
<dbReference type="Proteomes" id="UP000051952">
    <property type="component" value="Unassembled WGS sequence"/>
</dbReference>
<feature type="region of interest" description="Disordered" evidence="1">
    <location>
        <begin position="12"/>
        <end position="33"/>
    </location>
</feature>
<evidence type="ECO:0000313" key="3">
    <source>
        <dbReference type="Proteomes" id="UP000051952"/>
    </source>
</evidence>
<feature type="non-terminal residue" evidence="2">
    <location>
        <position position="1"/>
    </location>
</feature>
<evidence type="ECO:0000313" key="2">
    <source>
        <dbReference type="EMBL" id="CUE56528.1"/>
    </source>
</evidence>
<feature type="compositionally biased region" description="Polar residues" evidence="1">
    <location>
        <begin position="485"/>
        <end position="496"/>
    </location>
</feature>
<feature type="region of interest" description="Disordered" evidence="1">
    <location>
        <begin position="482"/>
        <end position="507"/>
    </location>
</feature>
<dbReference type="AlphaFoldDB" id="A0A0S4IJV9"/>
<evidence type="ECO:0000256" key="1">
    <source>
        <dbReference type="SAM" id="MobiDB-lite"/>
    </source>
</evidence>
<keyword evidence="3" id="KW-1185">Reference proteome</keyword>
<dbReference type="EMBL" id="CYKH01000005">
    <property type="protein sequence ID" value="CUE56528.1"/>
    <property type="molecule type" value="Genomic_DNA"/>
</dbReference>
<proteinExistence type="predicted"/>
<organism evidence="2 3">
    <name type="scientific">Bodo saltans</name>
    <name type="common">Flagellated protozoan</name>
    <dbReference type="NCBI Taxonomy" id="75058"/>
    <lineage>
        <taxon>Eukaryota</taxon>
        <taxon>Discoba</taxon>
        <taxon>Euglenozoa</taxon>
        <taxon>Kinetoplastea</taxon>
        <taxon>Metakinetoplastina</taxon>
        <taxon>Eubodonida</taxon>
        <taxon>Bodonidae</taxon>
        <taxon>Bodo</taxon>
    </lineage>
</organism>
<gene>
    <name evidence="2" type="ORF">BSAL_49090</name>
</gene>
<sequence>HANDGRALIVTTASSHHHQQQQRPNTSSSASLPDPFMVYRHVEQRLQRELVFLSCSNAARGTQASIEGNEPQEKFRVFKECAQHLGLQIGDHAPIVRRLFDEYNSYVGYLENRCLQVNAAERERDESVRRMEEIRQGCDLQIRRNAEEYTSRLDAIQSTLRTHKNIEGMVGTIKNLEITIVSERERCRALEHKIQTISFLREEFEKSLHHVEESFLLMSNEREMELTDYRRDRLKAYEDLMETKDECRQTVADMQMRLDAQQIVLETQMQREQMNSDQIRDLQLYSLTMLQQVESLKKQLSELNARATSSEMSPRSNADSVTPTHTGDEEAGEVELHPTLGEMESPRNDPLSRGGLVGKRGSMRRQSPRGSSGAPMSAAITAASVAADLGLSQLSTPRPNKAEIIARMPDLGDPSKYPSTSAIIKAMLNQFDFTAKRLADATHTLNKLEERIEIVVLARAELLSREKLQRLMEERGFGEMEESMTMVTSGSSSPLTASPMAAQSRFK</sequence>
<reference evidence="3" key="1">
    <citation type="submission" date="2015-09" db="EMBL/GenBank/DDBJ databases">
        <authorList>
            <consortium name="Pathogen Informatics"/>
        </authorList>
    </citation>
    <scope>NUCLEOTIDE SEQUENCE [LARGE SCALE GENOMIC DNA]</scope>
    <source>
        <strain evidence="3">Lake Konstanz</strain>
    </source>
</reference>